<protein>
    <recommendedName>
        <fullName evidence="3">Secreted protein</fullName>
    </recommendedName>
</protein>
<dbReference type="EMBL" id="BPLR01006730">
    <property type="protein sequence ID" value="GIY12014.1"/>
    <property type="molecule type" value="Genomic_DNA"/>
</dbReference>
<evidence type="ECO:0000313" key="1">
    <source>
        <dbReference type="EMBL" id="GIY12014.1"/>
    </source>
</evidence>
<evidence type="ECO:0000313" key="2">
    <source>
        <dbReference type="Proteomes" id="UP001054945"/>
    </source>
</evidence>
<comment type="caution">
    <text evidence="1">The sequence shown here is derived from an EMBL/GenBank/DDBJ whole genome shotgun (WGS) entry which is preliminary data.</text>
</comment>
<name>A0AAV4QT51_CAEEX</name>
<gene>
    <name evidence="1" type="ORF">CEXT_353681</name>
</gene>
<sequence length="81" mass="8788">MSCGYFCTLFMSATTFCISKILTSFGTSLTLKALIDSHFIPDKLSSAPRSEITLSPAVATTLAQQLEPQLETNQGQRNASR</sequence>
<accession>A0AAV4QT51</accession>
<proteinExistence type="predicted"/>
<dbReference type="AlphaFoldDB" id="A0AAV4QT51"/>
<keyword evidence="2" id="KW-1185">Reference proteome</keyword>
<dbReference type="Proteomes" id="UP001054945">
    <property type="component" value="Unassembled WGS sequence"/>
</dbReference>
<organism evidence="1 2">
    <name type="scientific">Caerostris extrusa</name>
    <name type="common">Bark spider</name>
    <name type="synonym">Caerostris bankana</name>
    <dbReference type="NCBI Taxonomy" id="172846"/>
    <lineage>
        <taxon>Eukaryota</taxon>
        <taxon>Metazoa</taxon>
        <taxon>Ecdysozoa</taxon>
        <taxon>Arthropoda</taxon>
        <taxon>Chelicerata</taxon>
        <taxon>Arachnida</taxon>
        <taxon>Araneae</taxon>
        <taxon>Araneomorphae</taxon>
        <taxon>Entelegynae</taxon>
        <taxon>Araneoidea</taxon>
        <taxon>Araneidae</taxon>
        <taxon>Caerostris</taxon>
    </lineage>
</organism>
<evidence type="ECO:0008006" key="3">
    <source>
        <dbReference type="Google" id="ProtNLM"/>
    </source>
</evidence>
<reference evidence="1 2" key="1">
    <citation type="submission" date="2021-06" db="EMBL/GenBank/DDBJ databases">
        <title>Caerostris extrusa draft genome.</title>
        <authorList>
            <person name="Kono N."/>
            <person name="Arakawa K."/>
        </authorList>
    </citation>
    <scope>NUCLEOTIDE SEQUENCE [LARGE SCALE GENOMIC DNA]</scope>
</reference>